<dbReference type="InterPro" id="IPR001599">
    <property type="entry name" value="Macroglobln_a2"/>
</dbReference>
<name>A0A5P8E846_9BACT</name>
<dbReference type="GO" id="GO:0004866">
    <property type="term" value="F:endopeptidase inhibitor activity"/>
    <property type="evidence" value="ECO:0007669"/>
    <property type="project" value="InterPro"/>
</dbReference>
<dbReference type="EMBL" id="CP033459">
    <property type="protein sequence ID" value="QFQ13161.1"/>
    <property type="molecule type" value="Genomic_DNA"/>
</dbReference>
<reference evidence="5 6" key="1">
    <citation type="submission" date="2018-11" db="EMBL/GenBank/DDBJ databases">
        <authorList>
            <person name="Na S.W."/>
            <person name="Baik M."/>
        </authorList>
    </citation>
    <scope>NUCLEOTIDE SEQUENCE [LARGE SCALE GENOMIC DNA]</scope>
    <source>
        <strain evidence="5 6">E39</strain>
    </source>
</reference>
<evidence type="ECO:0000256" key="2">
    <source>
        <dbReference type="SAM" id="MobiDB-lite"/>
    </source>
</evidence>
<dbReference type="PANTHER" id="PTHR40094">
    <property type="entry name" value="ALPHA-2-MACROGLOBULIN HOMOLOG"/>
    <property type="match status" value="1"/>
</dbReference>
<dbReference type="Pfam" id="PF00207">
    <property type="entry name" value="A2M"/>
    <property type="match status" value="1"/>
</dbReference>
<protein>
    <recommendedName>
        <fullName evidence="4">Alpha-2-macroglobulin domain-containing protein</fullName>
    </recommendedName>
</protein>
<comment type="similarity">
    <text evidence="1">Belongs to the protease inhibitor I39 (alpha-2-macroglobulin) family. Bacterial alpha-2-macroglobulin subfamily.</text>
</comment>
<proteinExistence type="inferred from homology"/>
<feature type="region of interest" description="Disordered" evidence="2">
    <location>
        <begin position="1052"/>
        <end position="1071"/>
    </location>
</feature>
<dbReference type="OrthoDB" id="9767116at2"/>
<dbReference type="Gene3D" id="1.50.10.20">
    <property type="match status" value="1"/>
</dbReference>
<dbReference type="InterPro" id="IPR041246">
    <property type="entry name" value="Bact_MG10"/>
</dbReference>
<evidence type="ECO:0000256" key="3">
    <source>
        <dbReference type="SAM" id="SignalP"/>
    </source>
</evidence>
<dbReference type="SUPFAM" id="SSF48239">
    <property type="entry name" value="Terpenoid cyclases/Protein prenyltransferases"/>
    <property type="match status" value="1"/>
</dbReference>
<gene>
    <name evidence="5" type="ORF">C7Y71_009140</name>
</gene>
<feature type="signal peptide" evidence="3">
    <location>
        <begin position="1"/>
        <end position="20"/>
    </location>
</feature>
<dbReference type="InterPro" id="IPR051802">
    <property type="entry name" value="YfhM-like"/>
</dbReference>
<evidence type="ECO:0000256" key="1">
    <source>
        <dbReference type="ARBA" id="ARBA00010556"/>
    </source>
</evidence>
<dbReference type="RefSeq" id="WP_111898163.1">
    <property type="nucleotide sequence ID" value="NZ_CP033459.1"/>
</dbReference>
<feature type="chain" id="PRO_5024297252" description="Alpha-2-macroglobulin domain-containing protein" evidence="3">
    <location>
        <begin position="21"/>
        <end position="1838"/>
    </location>
</feature>
<keyword evidence="6" id="KW-1185">Reference proteome</keyword>
<dbReference type="KEGG" id="alq:C7Y71_009140"/>
<keyword evidence="3" id="KW-0732">Signal</keyword>
<dbReference type="InterPro" id="IPR002890">
    <property type="entry name" value="MG2"/>
</dbReference>
<accession>A0A5P8E846</accession>
<organism evidence="5 6">
    <name type="scientific">Pseudoprevotella muciniphila</name>
    <dbReference type="NCBI Taxonomy" id="2133944"/>
    <lineage>
        <taxon>Bacteria</taxon>
        <taxon>Pseudomonadati</taxon>
        <taxon>Bacteroidota</taxon>
        <taxon>Bacteroidia</taxon>
        <taxon>Bacteroidales</taxon>
        <taxon>Prevotellaceae</taxon>
        <taxon>Pseudoprevotella</taxon>
    </lineage>
</organism>
<feature type="domain" description="Alpha-2-macroglobulin" evidence="4">
    <location>
        <begin position="1080"/>
        <end position="1170"/>
    </location>
</feature>
<sequence length="1838" mass="208491">MKRILFLFATLFLAVSSVMAQSYKKLWAAYQDAEDKDLPKTALEAVKKICEKAEQEKNAAQLIKGSFARYKMADDIAPDSGQVVKAEILKLYKQETRPVEHALWSHALAEQNSSWRWSRRNAAETSFFAKEALKDLDALANAKYTSYDLLFTKGKDSKYYNNDLLHIFIQRFCNKEYFSTSERNAIYGKAIAIYRQRGNREGTLLMMLDSISSADNHSGKLLESDEWLLLNRMADQYRSLPLNVRTYCAMIELNDHYYCNQPTDSVLVATAERGVSLYGKQEGANPLRNFIDKMNLPSLYVSPIESHTYPGMVRKQTIKSSVIKNGEIRLYKLDGQDVMSIANCKNWRDLDRRLIRTDAFTINKHIKYRETQQDFELASPAEPGIYAFSVYDGKDEMDLTLVYCTRLKLIVYLMEHNKRRYVVVDTKSGDPILGAKVLVAQKKDGQYTVIKELTGNDKGEYFYDEKDGDDYYFFAQTADDRYLEPLSFSDIRKYGQRLLGINKKIYTYIDRGIYRPGQKVYVGGTVFSQDGDETQAVANTKVSISLFDANRQRVADTTAMTDEFGNYGAEFNLPKSGLLGTYRISATTAGASRDVSLEVQEYKRPTFTTEFEPVTRTYAPGDTVLLTGTVKTYTGLPVQGAKVHAITERRELLYWRYRGDELAEEKMICDTVTDADGHFSIPVIVKKGSNTYGRTLLRTEATVTSLAGESHSCTNRLYVSYHKAFLDDNWPNTICKEQLPAINIHLLNANCENIPAKGTYVIRKDTIEFCRGTFSTEEPLRLKPTDCPPSGSYSVDLAIEHEGEKYKRTIRSFFFSLEDKHPASNDVFWKYVKLNERGDSATVVVGSPKSNITMFYDVVTNEGLVESRRIQFTDTLYQFHLAYKPEYGDAARFDFAFVKDDGLYTADVTLKKPLPNKKIDLSWSTFRSELTPGQKEEWRLKVKNADGTPANAAVITRLYDASLDALIPYSWYFSHSFSREIPTTKWNSRSFSTTYLRGNYSYDHRSDKNLIFTHWTGGKLYGVAYYEDALAAAPLRSAVREKQVGRMLVDEQENVNETKTEGSGDDDATNVSPRTNFNETAFFYPSLRTDDDGEVTINFTLPESLTQWNFLALAHTQDMNYGFLSDKVVARKLFMVQPNMPRFVREGDKAQIPVMLTNIDEKEIRGEVVCQILDAETQKPLQTLRKKFDLAAGKSDAAMFDIDVSKLGGSGVVICRITGKGGNFSDGEEHYLPILTSREQVISTLPFSMKNSGTETLKIDTLWSDSKDIANKVLTVEISSNPTWYVVNTLPVLADRECLTSDSWATRLYAVLLAKHIADSNPAIKKAFKPTENDKSWASVLNRNEDLKITLLNESPWVRESQRETERVNALASLFDDNENAAKVNNTLANLQKLQNADGSWSWCPLSPGSPYITSRICVILARLQKLTGDTKTKRMFNDGMNYLTTEMHKYVEEMKKYKYKGCSYLGLNYLYALALTEGKPMDRKNKKDIQYLLERVKENVSGQDMYTKSHSAVVLSYYNEKESADIALQSLMEHTVSTPEKGRYFDTRRAPMTYSSYRIPSQTSTMEAITFMGNGKYVDELKDMRLWLMQSKRTQMWETSSSTLDATYALLLNSGSQAVSDLKKETLPVHYTLLQGKKFIDGNTSAGAKGGETVGYYCDKYTTPDKTCANKIELKKHDDGLSWGGIYASYTLPLEQVVGKGQGFQISRTIEMEDNGKWRPVNTGEVLKKGQNVRMTFTIKAERDFDYVTIRTGRAACLEPVDQISDYKWTSAGGAYREVRDADTKFFFEKFAKGTHVLTETMRIDRGGVYQCAPARIQCMYSPEYQAITSGATINAE</sequence>
<dbReference type="SMART" id="SM01360">
    <property type="entry name" value="A2M"/>
    <property type="match status" value="1"/>
</dbReference>
<dbReference type="InterPro" id="IPR008930">
    <property type="entry name" value="Terpenoid_cyclase/PrenylTrfase"/>
</dbReference>
<dbReference type="PANTHER" id="PTHR40094:SF1">
    <property type="entry name" value="UBIQUITIN DOMAIN-CONTAINING PROTEIN"/>
    <property type="match status" value="1"/>
</dbReference>
<dbReference type="Pfam" id="PF17973">
    <property type="entry name" value="bMG10"/>
    <property type="match status" value="1"/>
</dbReference>
<dbReference type="Gene3D" id="2.60.40.1930">
    <property type="match status" value="1"/>
</dbReference>
<evidence type="ECO:0000313" key="5">
    <source>
        <dbReference type="EMBL" id="QFQ13161.1"/>
    </source>
</evidence>
<dbReference type="Proteomes" id="UP000249375">
    <property type="component" value="Chromosome"/>
</dbReference>
<dbReference type="Pfam" id="PF01835">
    <property type="entry name" value="MG2"/>
    <property type="match status" value="1"/>
</dbReference>
<evidence type="ECO:0000313" key="6">
    <source>
        <dbReference type="Proteomes" id="UP000249375"/>
    </source>
</evidence>
<evidence type="ECO:0000259" key="4">
    <source>
        <dbReference type="SMART" id="SM01360"/>
    </source>
</evidence>